<proteinExistence type="predicted"/>
<dbReference type="Proteomes" id="UP000770717">
    <property type="component" value="Unassembled WGS sequence"/>
</dbReference>
<gene>
    <name evidence="2" type="ORF">GDO78_017609</name>
</gene>
<organism evidence="2 3">
    <name type="scientific">Eleutherodactylus coqui</name>
    <name type="common">Puerto Rican coqui</name>
    <dbReference type="NCBI Taxonomy" id="57060"/>
    <lineage>
        <taxon>Eukaryota</taxon>
        <taxon>Metazoa</taxon>
        <taxon>Chordata</taxon>
        <taxon>Craniata</taxon>
        <taxon>Vertebrata</taxon>
        <taxon>Euteleostomi</taxon>
        <taxon>Amphibia</taxon>
        <taxon>Batrachia</taxon>
        <taxon>Anura</taxon>
        <taxon>Neobatrachia</taxon>
        <taxon>Hyloidea</taxon>
        <taxon>Eleutherodactylidae</taxon>
        <taxon>Eleutherodactylinae</taxon>
        <taxon>Eleutherodactylus</taxon>
        <taxon>Eleutherodactylus</taxon>
    </lineage>
</organism>
<keyword evidence="3" id="KW-1185">Reference proteome</keyword>
<evidence type="ECO:0000256" key="1">
    <source>
        <dbReference type="SAM" id="MobiDB-lite"/>
    </source>
</evidence>
<dbReference type="AlphaFoldDB" id="A0A8J6C7S8"/>
<evidence type="ECO:0000313" key="2">
    <source>
        <dbReference type="EMBL" id="KAG9465877.1"/>
    </source>
</evidence>
<feature type="region of interest" description="Disordered" evidence="1">
    <location>
        <begin position="1"/>
        <end position="22"/>
    </location>
</feature>
<reference evidence="2" key="1">
    <citation type="thesis" date="2020" institute="ProQuest LLC" country="789 East Eisenhower Parkway, Ann Arbor, MI, USA">
        <title>Comparative Genomics and Chromosome Evolution.</title>
        <authorList>
            <person name="Mudd A.B."/>
        </authorList>
    </citation>
    <scope>NUCLEOTIDE SEQUENCE</scope>
    <source>
        <strain evidence="2">HN-11 Male</strain>
        <tissue evidence="2">Kidney and liver</tissue>
    </source>
</reference>
<name>A0A8J6C7S8_ELECQ</name>
<dbReference type="EMBL" id="WNTK01002604">
    <property type="protein sequence ID" value="KAG9465877.1"/>
    <property type="molecule type" value="Genomic_DNA"/>
</dbReference>
<evidence type="ECO:0000313" key="3">
    <source>
        <dbReference type="Proteomes" id="UP000770717"/>
    </source>
</evidence>
<feature type="compositionally biased region" description="Polar residues" evidence="1">
    <location>
        <begin position="11"/>
        <end position="22"/>
    </location>
</feature>
<sequence length="79" mass="8810">MASFSVPPHQSPSDADTDNSLVNRTVSTSVGQLKVIRCIKLPGRQRGVCCVILDLLTTTPLMEKWSKDNYVEDKYCNTH</sequence>
<comment type="caution">
    <text evidence="2">The sequence shown here is derived from an EMBL/GenBank/DDBJ whole genome shotgun (WGS) entry which is preliminary data.</text>
</comment>
<accession>A0A8J6C7S8</accession>
<protein>
    <submittedName>
        <fullName evidence="2">Uncharacterized protein</fullName>
    </submittedName>
</protein>